<dbReference type="HOGENOM" id="CLU_037460_0_2_1"/>
<dbReference type="InterPro" id="IPR004130">
    <property type="entry name" value="Gpn"/>
</dbReference>
<comment type="subunit">
    <text evidence="5">Binds to RNA polymerase II (RNAPII).</text>
</comment>
<comment type="function">
    <text evidence="5">Small GTPase required for proper localization of RNA polymerase II and III (RNAPII and RNAPIII). May act at an RNAP assembly step prior to nuclear import.</text>
</comment>
<organism evidence="7 8">
    <name type="scientific">Schizosaccharomyces cryophilus (strain OY26 / ATCC MYA-4695 / CBS 11777 / NBRC 106824 / NRRL Y48691)</name>
    <name type="common">Fission yeast</name>
    <dbReference type="NCBI Taxonomy" id="653667"/>
    <lineage>
        <taxon>Eukaryota</taxon>
        <taxon>Fungi</taxon>
        <taxon>Dikarya</taxon>
        <taxon>Ascomycota</taxon>
        <taxon>Taphrinomycotina</taxon>
        <taxon>Schizosaccharomycetes</taxon>
        <taxon>Schizosaccharomycetales</taxon>
        <taxon>Schizosaccharomycetaceae</taxon>
        <taxon>Schizosaccharomyces</taxon>
    </lineage>
</organism>
<dbReference type="FunFam" id="3.40.50.300:FF:000338">
    <property type="entry name" value="GPN-loop GTPase 2"/>
    <property type="match status" value="1"/>
</dbReference>
<comment type="similarity">
    <text evidence="1 5">Belongs to the GPN-loop GTPase family.</text>
</comment>
<accession>S9VVV2</accession>
<dbReference type="OMA" id="ATHNYFL"/>
<evidence type="ECO:0000313" key="7">
    <source>
        <dbReference type="EMBL" id="EPY50314.1"/>
    </source>
</evidence>
<dbReference type="PANTHER" id="PTHR21231:SF3">
    <property type="entry name" value="GPN-LOOP GTPASE 2"/>
    <property type="match status" value="1"/>
</dbReference>
<dbReference type="Proteomes" id="UP000015464">
    <property type="component" value="Unassembled WGS sequence"/>
</dbReference>
<keyword evidence="4 5" id="KW-0342">GTP-binding</keyword>
<dbReference type="GO" id="GO:0005737">
    <property type="term" value="C:cytoplasm"/>
    <property type="evidence" value="ECO:0007669"/>
    <property type="project" value="TreeGrafter"/>
</dbReference>
<dbReference type="STRING" id="653667.S9VVV2"/>
<dbReference type="EMBL" id="KE546993">
    <property type="protein sequence ID" value="EPY50314.1"/>
    <property type="molecule type" value="Genomic_DNA"/>
</dbReference>
<dbReference type="PANTHER" id="PTHR21231">
    <property type="entry name" value="XPA-BINDING PROTEIN 1-RELATED"/>
    <property type="match status" value="1"/>
</dbReference>
<dbReference type="GO" id="GO:0034087">
    <property type="term" value="P:establishment of mitotic sister chromatid cohesion"/>
    <property type="evidence" value="ECO:0007669"/>
    <property type="project" value="EnsemblFungi"/>
</dbReference>
<sequence length="323" mass="36667">MPFGQVVVGPPGSGKSTYCYGMHQFLSAIGRQCIIVNLDPANDFMRYPCTIDIRKVIDIETIQNTYDLGPNGALIFAMETIEYHVDWLCEELESHKDAYVILDCPGQVELFTDHDSLQKIISTLSKRIDFRPVVVQLVDSFCCVDPAAYISALLVCLKGMLQLDLPHINVLSKADLLSTYGTLPMSLDFYSNVQDLSYLTPLLDRDPRLLRYSELNKTMCELIEEFGLVSFEVLAVENKASMLHLLQKIDQAGGYAFGSTEIGGDIIWANAVRQGGDPLQDVSPQERWIDRKEEYDRYEREMEEKYMSENKKGEAEEEEEELM</sequence>
<evidence type="ECO:0000256" key="5">
    <source>
        <dbReference type="RuleBase" id="RU365059"/>
    </source>
</evidence>
<evidence type="ECO:0000256" key="1">
    <source>
        <dbReference type="ARBA" id="ARBA00005290"/>
    </source>
</evidence>
<evidence type="ECO:0000313" key="8">
    <source>
        <dbReference type="Proteomes" id="UP000015464"/>
    </source>
</evidence>
<dbReference type="GeneID" id="25035406"/>
<evidence type="ECO:0000256" key="6">
    <source>
        <dbReference type="SAM" id="MobiDB-lite"/>
    </source>
</evidence>
<dbReference type="InterPro" id="IPR027417">
    <property type="entry name" value="P-loop_NTPase"/>
</dbReference>
<dbReference type="InterPro" id="IPR030231">
    <property type="entry name" value="Gpn2"/>
</dbReference>
<keyword evidence="8" id="KW-1185">Reference proteome</keyword>
<dbReference type="GO" id="GO:0006606">
    <property type="term" value="P:protein import into nucleus"/>
    <property type="evidence" value="ECO:0007669"/>
    <property type="project" value="EnsemblFungi"/>
</dbReference>
<dbReference type="eggNOG" id="KOG1533">
    <property type="taxonomic scope" value="Eukaryota"/>
</dbReference>
<dbReference type="GO" id="GO:0003924">
    <property type="term" value="F:GTPase activity"/>
    <property type="evidence" value="ECO:0007669"/>
    <property type="project" value="TreeGrafter"/>
</dbReference>
<feature type="region of interest" description="Disordered" evidence="6">
    <location>
        <begin position="300"/>
        <end position="323"/>
    </location>
</feature>
<name>S9VVV2_SCHCR</name>
<proteinExistence type="inferred from homology"/>
<protein>
    <recommendedName>
        <fullName evidence="5">GPN-loop GTPase 2</fullName>
    </recommendedName>
</protein>
<gene>
    <name evidence="7" type="ORF">SPOG_01075</name>
</gene>
<dbReference type="GO" id="GO:0005525">
    <property type="term" value="F:GTP binding"/>
    <property type="evidence" value="ECO:0007669"/>
    <property type="project" value="UniProtKB-KW"/>
</dbReference>
<reference evidence="7 8" key="1">
    <citation type="journal article" date="2011" name="Science">
        <title>Comparative functional genomics of the fission yeasts.</title>
        <authorList>
            <person name="Rhind N."/>
            <person name="Chen Z."/>
            <person name="Yassour M."/>
            <person name="Thompson D.A."/>
            <person name="Haas B.J."/>
            <person name="Habib N."/>
            <person name="Wapinski I."/>
            <person name="Roy S."/>
            <person name="Lin M.F."/>
            <person name="Heiman D.I."/>
            <person name="Young S.K."/>
            <person name="Furuya K."/>
            <person name="Guo Y."/>
            <person name="Pidoux A."/>
            <person name="Chen H.M."/>
            <person name="Robbertse B."/>
            <person name="Goldberg J.M."/>
            <person name="Aoki K."/>
            <person name="Bayne E.H."/>
            <person name="Berlin A.M."/>
            <person name="Desjardins C.A."/>
            <person name="Dobbs E."/>
            <person name="Dukaj L."/>
            <person name="Fan L."/>
            <person name="FitzGerald M.G."/>
            <person name="French C."/>
            <person name="Gujja S."/>
            <person name="Hansen K."/>
            <person name="Keifenheim D."/>
            <person name="Levin J.Z."/>
            <person name="Mosher R.A."/>
            <person name="Mueller C.A."/>
            <person name="Pfiffner J."/>
            <person name="Priest M."/>
            <person name="Russ C."/>
            <person name="Smialowska A."/>
            <person name="Swoboda P."/>
            <person name="Sykes S.M."/>
            <person name="Vaughn M."/>
            <person name="Vengrova S."/>
            <person name="Yoder R."/>
            <person name="Zeng Q."/>
            <person name="Allshire R."/>
            <person name="Baulcombe D."/>
            <person name="Birren B.W."/>
            <person name="Brown W."/>
            <person name="Ekwall K."/>
            <person name="Kellis M."/>
            <person name="Leatherwood J."/>
            <person name="Levin H."/>
            <person name="Margalit H."/>
            <person name="Martienssen R."/>
            <person name="Nieduszynski C.A."/>
            <person name="Spatafora J.W."/>
            <person name="Friedman N."/>
            <person name="Dalgaard J.Z."/>
            <person name="Baumann P."/>
            <person name="Niki H."/>
            <person name="Regev A."/>
            <person name="Nusbaum C."/>
        </authorList>
    </citation>
    <scope>NUCLEOTIDE SEQUENCE [LARGE SCALE GENOMIC DNA]</scope>
    <source>
        <strain evidence="8">OY26 / ATCC MYA-4695 / CBS 11777 / NBRC 106824 / NRRL Y48691</strain>
    </source>
</reference>
<dbReference type="AlphaFoldDB" id="S9VVV2"/>
<evidence type="ECO:0000256" key="2">
    <source>
        <dbReference type="ARBA" id="ARBA00022741"/>
    </source>
</evidence>
<dbReference type="RefSeq" id="XP_013024800.1">
    <property type="nucleotide sequence ID" value="XM_013169346.1"/>
</dbReference>
<evidence type="ECO:0000256" key="4">
    <source>
        <dbReference type="ARBA" id="ARBA00023134"/>
    </source>
</evidence>
<dbReference type="OrthoDB" id="5839at2759"/>
<dbReference type="Pfam" id="PF03029">
    <property type="entry name" value="ATP_bind_1"/>
    <property type="match status" value="1"/>
</dbReference>
<dbReference type="SUPFAM" id="SSF52540">
    <property type="entry name" value="P-loop containing nucleoside triphosphate hydrolases"/>
    <property type="match status" value="1"/>
</dbReference>
<dbReference type="Gene3D" id="3.40.50.300">
    <property type="entry name" value="P-loop containing nucleotide triphosphate hydrolases"/>
    <property type="match status" value="1"/>
</dbReference>
<evidence type="ECO:0000256" key="3">
    <source>
        <dbReference type="ARBA" id="ARBA00022801"/>
    </source>
</evidence>
<feature type="compositionally biased region" description="Basic and acidic residues" evidence="6">
    <location>
        <begin position="300"/>
        <end position="314"/>
    </location>
</feature>
<dbReference type="CDD" id="cd17871">
    <property type="entry name" value="GPN2"/>
    <property type="match status" value="1"/>
</dbReference>
<keyword evidence="2 5" id="KW-0547">Nucleotide-binding</keyword>
<keyword evidence="3 5" id="KW-0378">Hydrolase</keyword>